<dbReference type="OrthoDB" id="426718at2759"/>
<feature type="signal peptide" evidence="2">
    <location>
        <begin position="1"/>
        <end position="25"/>
    </location>
</feature>
<proteinExistence type="predicted"/>
<accession>A0A0F8WH00</accession>
<dbReference type="PANTHER" id="PTHR37490:SF2">
    <property type="match status" value="1"/>
</dbReference>
<evidence type="ECO:0000313" key="3">
    <source>
        <dbReference type="EMBL" id="KKK17085.1"/>
    </source>
</evidence>
<organism evidence="3 4">
    <name type="scientific">Aspergillus ochraceoroseus</name>
    <dbReference type="NCBI Taxonomy" id="138278"/>
    <lineage>
        <taxon>Eukaryota</taxon>
        <taxon>Fungi</taxon>
        <taxon>Dikarya</taxon>
        <taxon>Ascomycota</taxon>
        <taxon>Pezizomycotina</taxon>
        <taxon>Eurotiomycetes</taxon>
        <taxon>Eurotiomycetidae</taxon>
        <taxon>Eurotiales</taxon>
        <taxon>Aspergillaceae</taxon>
        <taxon>Aspergillus</taxon>
        <taxon>Aspergillus subgen. Nidulantes</taxon>
    </lineage>
</organism>
<feature type="chain" id="PRO_5002529380" evidence="2">
    <location>
        <begin position="26"/>
        <end position="363"/>
    </location>
</feature>
<keyword evidence="4" id="KW-1185">Reference proteome</keyword>
<dbReference type="PANTHER" id="PTHR37490">
    <property type="entry name" value="EXPRESSED PROTEIN"/>
    <property type="match status" value="1"/>
</dbReference>
<dbReference type="Pfam" id="PF11913">
    <property type="entry name" value="DUF3431"/>
    <property type="match status" value="1"/>
</dbReference>
<dbReference type="AlphaFoldDB" id="A0A0F8WH00"/>
<dbReference type="InterPro" id="IPR021838">
    <property type="entry name" value="DUF3431"/>
</dbReference>
<protein>
    <submittedName>
        <fullName evidence="3">Uncharacterized protein</fullName>
    </submittedName>
</protein>
<dbReference type="EMBL" id="JYKN01002263">
    <property type="protein sequence ID" value="KKK17085.1"/>
    <property type="molecule type" value="Genomic_DNA"/>
</dbReference>
<feature type="compositionally biased region" description="Low complexity" evidence="1">
    <location>
        <begin position="103"/>
        <end position="124"/>
    </location>
</feature>
<keyword evidence="2" id="KW-0732">Signal</keyword>
<evidence type="ECO:0000256" key="1">
    <source>
        <dbReference type="SAM" id="MobiDB-lite"/>
    </source>
</evidence>
<name>A0A0F8WH00_9EURO</name>
<reference evidence="3 4" key="1">
    <citation type="submission" date="2015-02" db="EMBL/GenBank/DDBJ databases">
        <title>Draft Genome Sequences of Two Closely-Related Aflatoxigenic Aspergillus Species Obtained from the Cote d'Ivoire.</title>
        <authorList>
            <person name="Moore G.G."/>
            <person name="Beltz S.B."/>
            <person name="Mack B.M."/>
        </authorList>
    </citation>
    <scope>NUCLEOTIDE SEQUENCE [LARGE SCALE GENOMIC DNA]</scope>
    <source>
        <strain evidence="3 4">SRRC1432</strain>
    </source>
</reference>
<evidence type="ECO:0000256" key="2">
    <source>
        <dbReference type="SAM" id="SignalP"/>
    </source>
</evidence>
<gene>
    <name evidence="3" type="ORF">AOCH_001663</name>
</gene>
<sequence>MRTLVRIVAVALIVLSILWVDSQLARLHSNWYRWKQERTAPATLYDSQGYRQGRVQKGTHGNADTKTTPPPNRRRRPAISDLIPNQFRVGKSTPGDNLAQHETTGSSRSSSSSSSASTSTSTSSQVQNDRVIVVGKLKNEDTDWIRNELPDWQHAIYIVDDPSAPLGVTQNKGRESNVYLTYIINHYSEALPSTIVFLHSHRSGYPEAWHNEFNDHSNVRSIKNLQTDYVQRTGYANLRCTPSPGCPDEIQPFREPREESRKAENAFGAVWKLFFNTTVIPEVVAAPCCAQFAVSREQVLKRPLSSYQLYHQWVMETDLDDEVSGRVMEYMWHVIFGREAVYCPDMDECFLDVYGTSAFMNTA</sequence>
<dbReference type="VEuPathDB" id="FungiDB:P175DRAFT_0416648"/>
<evidence type="ECO:0000313" key="4">
    <source>
        <dbReference type="Proteomes" id="UP000034947"/>
    </source>
</evidence>
<feature type="region of interest" description="Disordered" evidence="1">
    <location>
        <begin position="45"/>
        <end position="127"/>
    </location>
</feature>
<comment type="caution">
    <text evidence="3">The sequence shown here is derived from an EMBL/GenBank/DDBJ whole genome shotgun (WGS) entry which is preliminary data.</text>
</comment>
<dbReference type="Proteomes" id="UP000034947">
    <property type="component" value="Unassembled WGS sequence"/>
</dbReference>